<sequence length="68" mass="7246">MSVEDRKKRGIGLCVDCGAAYAVRENPDGALLPIGSRNGCSCGGTVFEEIDSETALDYDETGWTSEND</sequence>
<evidence type="ECO:0000313" key="1">
    <source>
        <dbReference type="EMBL" id="MDF9744273.1"/>
    </source>
</evidence>
<evidence type="ECO:0000313" key="2">
    <source>
        <dbReference type="Proteomes" id="UP001154061"/>
    </source>
</evidence>
<name>A0A9Q4Q1H2_9EURY</name>
<dbReference type="Proteomes" id="UP001154061">
    <property type="component" value="Unassembled WGS sequence"/>
</dbReference>
<reference evidence="1" key="1">
    <citation type="submission" date="2022-06" db="EMBL/GenBank/DDBJ databases">
        <title>Natrinema sp. a new haloarchaeum isolate from saline soil.</title>
        <authorList>
            <person name="Strakova D."/>
            <person name="Galisteo C."/>
            <person name="Sanchez-Porro C."/>
            <person name="Ventosa A."/>
        </authorList>
    </citation>
    <scope>NUCLEOTIDE SEQUENCE</scope>
    <source>
        <strain evidence="1">S1CR25-10</strain>
    </source>
</reference>
<dbReference type="EMBL" id="JAMQOT010000001">
    <property type="protein sequence ID" value="MDF9744273.1"/>
    <property type="molecule type" value="Genomic_DNA"/>
</dbReference>
<protein>
    <submittedName>
        <fullName evidence="1">Uncharacterized protein</fullName>
    </submittedName>
</protein>
<dbReference type="RefSeq" id="WP_277519755.1">
    <property type="nucleotide sequence ID" value="NZ_JAMQOT010000001.1"/>
</dbReference>
<gene>
    <name evidence="1" type="ORF">NDI89_01610</name>
</gene>
<comment type="caution">
    <text evidence="1">The sequence shown here is derived from an EMBL/GenBank/DDBJ whole genome shotgun (WGS) entry which is preliminary data.</text>
</comment>
<dbReference type="AlphaFoldDB" id="A0A9Q4Q1H2"/>
<proteinExistence type="predicted"/>
<keyword evidence="2" id="KW-1185">Reference proteome</keyword>
<accession>A0A9Q4Q1H2</accession>
<organism evidence="1 2">
    <name type="scientific">Natrinema salsiterrestre</name>
    <dbReference type="NCBI Taxonomy" id="2950540"/>
    <lineage>
        <taxon>Archaea</taxon>
        <taxon>Methanobacteriati</taxon>
        <taxon>Methanobacteriota</taxon>
        <taxon>Stenosarchaea group</taxon>
        <taxon>Halobacteria</taxon>
        <taxon>Halobacteriales</taxon>
        <taxon>Natrialbaceae</taxon>
        <taxon>Natrinema</taxon>
    </lineage>
</organism>